<keyword evidence="2 8" id="KW-0820">tRNA-binding</keyword>
<dbReference type="RefSeq" id="WP_254267808.1">
    <property type="nucleotide sequence ID" value="NZ_CP100400.1"/>
</dbReference>
<comment type="caution">
    <text evidence="8">Lacks conserved residue(s) required for the propagation of feature annotation.</text>
</comment>
<comment type="similarity">
    <text evidence="8">Belongs to the ThiI family.</text>
</comment>
<feature type="binding site" evidence="8">
    <location>
        <position position="281"/>
    </location>
    <ligand>
        <name>ATP</name>
        <dbReference type="ChEBI" id="CHEBI:30616"/>
    </ligand>
</feature>
<dbReference type="PANTHER" id="PTHR43209:SF1">
    <property type="entry name" value="TRNA SULFURTRANSFERASE"/>
    <property type="match status" value="1"/>
</dbReference>
<accession>A0ABD5PXS8</accession>
<proteinExistence type="inferred from homology"/>
<dbReference type="GO" id="GO:0009228">
    <property type="term" value="P:thiamine biosynthetic process"/>
    <property type="evidence" value="ECO:0007669"/>
    <property type="project" value="UniProtKB-KW"/>
</dbReference>
<dbReference type="GO" id="GO:0005524">
    <property type="term" value="F:ATP binding"/>
    <property type="evidence" value="ECO:0007669"/>
    <property type="project" value="UniProtKB-UniRule"/>
</dbReference>
<evidence type="ECO:0000313" key="10">
    <source>
        <dbReference type="EMBL" id="MFC4822666.1"/>
    </source>
</evidence>
<dbReference type="Pfam" id="PF22025">
    <property type="entry name" value="ThiI_fer"/>
    <property type="match status" value="1"/>
</dbReference>
<dbReference type="SMART" id="SM00981">
    <property type="entry name" value="THUMP"/>
    <property type="match status" value="1"/>
</dbReference>
<dbReference type="SUPFAM" id="SSF143437">
    <property type="entry name" value="THUMP domain-like"/>
    <property type="match status" value="1"/>
</dbReference>
<name>A0ABD5PXS8_9EURY</name>
<keyword evidence="7 8" id="KW-0784">Thiamine biosynthesis</keyword>
<dbReference type="HAMAP" id="MF_00021">
    <property type="entry name" value="ThiI"/>
    <property type="match status" value="1"/>
</dbReference>
<keyword evidence="4 8" id="KW-0547">Nucleotide-binding</keyword>
<keyword evidence="6 8" id="KW-0694">RNA-binding</keyword>
<comment type="catalytic activity">
    <reaction evidence="8">
        <text>[ThiS sulfur-carrier protein]-C-terminal Gly-Gly-AMP + S-sulfanyl-L-cysteinyl-[cysteine desulfurase] + AH2 = [ThiS sulfur-carrier protein]-C-terminal-Gly-aminoethanethioate + L-cysteinyl-[cysteine desulfurase] + A + AMP + 2 H(+)</text>
        <dbReference type="Rhea" id="RHEA:43340"/>
        <dbReference type="Rhea" id="RHEA-COMP:12157"/>
        <dbReference type="Rhea" id="RHEA-COMP:12158"/>
        <dbReference type="Rhea" id="RHEA-COMP:12910"/>
        <dbReference type="Rhea" id="RHEA-COMP:19908"/>
        <dbReference type="ChEBI" id="CHEBI:13193"/>
        <dbReference type="ChEBI" id="CHEBI:15378"/>
        <dbReference type="ChEBI" id="CHEBI:17499"/>
        <dbReference type="ChEBI" id="CHEBI:29950"/>
        <dbReference type="ChEBI" id="CHEBI:61963"/>
        <dbReference type="ChEBI" id="CHEBI:90618"/>
        <dbReference type="ChEBI" id="CHEBI:232372"/>
        <dbReference type="ChEBI" id="CHEBI:456215"/>
    </reaction>
</comment>
<protein>
    <recommendedName>
        <fullName evidence="8">Probable tRNA sulfurtransferase</fullName>
        <ecNumber evidence="8">2.8.1.4</ecNumber>
    </recommendedName>
    <alternativeName>
        <fullName evidence="8">Sulfur carrier protein ThiS sulfurtransferase</fullName>
    </alternativeName>
    <alternativeName>
        <fullName evidence="8">Thiamine biosynthesis protein ThiI</fullName>
    </alternativeName>
    <alternativeName>
        <fullName evidence="8">tRNA 4-thiouridine synthase</fullName>
    </alternativeName>
</protein>
<keyword evidence="3 8" id="KW-0808">Transferase</keyword>
<dbReference type="Gene3D" id="3.40.50.620">
    <property type="entry name" value="HUPs"/>
    <property type="match status" value="1"/>
</dbReference>
<feature type="domain" description="THUMP" evidence="9">
    <location>
        <begin position="65"/>
        <end position="180"/>
    </location>
</feature>
<dbReference type="InterPro" id="IPR054173">
    <property type="entry name" value="ThiI_fer"/>
</dbReference>
<feature type="binding site" evidence="8">
    <location>
        <begin position="198"/>
        <end position="199"/>
    </location>
    <ligand>
        <name>ATP</name>
        <dbReference type="ChEBI" id="CHEBI:30616"/>
    </ligand>
</feature>
<dbReference type="CDD" id="cd11716">
    <property type="entry name" value="THUMP_ThiI"/>
    <property type="match status" value="1"/>
</dbReference>
<dbReference type="InterPro" id="IPR049962">
    <property type="entry name" value="THUMP_ThiI"/>
</dbReference>
<dbReference type="GO" id="GO:0009229">
    <property type="term" value="P:thiamine diphosphate biosynthetic process"/>
    <property type="evidence" value="ECO:0007669"/>
    <property type="project" value="UniProtKB-UniRule"/>
</dbReference>
<evidence type="ECO:0000313" key="11">
    <source>
        <dbReference type="Proteomes" id="UP001595945"/>
    </source>
</evidence>
<dbReference type="GO" id="GO:0140741">
    <property type="term" value="F:tRNA-uracil-4 sulfurtransferase activity"/>
    <property type="evidence" value="ECO:0007669"/>
    <property type="project" value="UniProtKB-EC"/>
</dbReference>
<dbReference type="PANTHER" id="PTHR43209">
    <property type="entry name" value="TRNA SULFURTRANSFERASE"/>
    <property type="match status" value="1"/>
</dbReference>
<feature type="binding site" evidence="8">
    <location>
        <position position="312"/>
    </location>
    <ligand>
        <name>ATP</name>
        <dbReference type="ChEBI" id="CHEBI:30616"/>
    </ligand>
</feature>
<dbReference type="Pfam" id="PF02926">
    <property type="entry name" value="THUMP"/>
    <property type="match status" value="1"/>
</dbReference>
<feature type="binding site" evidence="8">
    <location>
        <position position="303"/>
    </location>
    <ligand>
        <name>ATP</name>
        <dbReference type="ChEBI" id="CHEBI:30616"/>
    </ligand>
</feature>
<evidence type="ECO:0000259" key="9">
    <source>
        <dbReference type="PROSITE" id="PS51165"/>
    </source>
</evidence>
<dbReference type="EC" id="2.8.1.4" evidence="8"/>
<keyword evidence="5 8" id="KW-0067">ATP-binding</keyword>
<comment type="function">
    <text evidence="8">Catalyzes the ATP-dependent transfer of a sulfur to tRNA to produce 4-thiouridine in position 8 of tRNAs, which functions as a near-UV photosensor. Also catalyzes the transfer of sulfur to the sulfur carrier protein ThiS, forming ThiS-thiocarboxylate. This is a step in the synthesis of thiazole, in the thiamine biosynthesis pathway. The sulfur is donated as persulfide by IscS.</text>
</comment>
<evidence type="ECO:0000256" key="3">
    <source>
        <dbReference type="ARBA" id="ARBA00022679"/>
    </source>
</evidence>
<evidence type="ECO:0000256" key="5">
    <source>
        <dbReference type="ARBA" id="ARBA00022840"/>
    </source>
</evidence>
<dbReference type="InterPro" id="IPR020536">
    <property type="entry name" value="ThiI_AANH"/>
</dbReference>
<dbReference type="Pfam" id="PF02568">
    <property type="entry name" value="ThiI"/>
    <property type="match status" value="1"/>
</dbReference>
<keyword evidence="11" id="KW-1185">Reference proteome</keyword>
<dbReference type="GO" id="GO:0005737">
    <property type="term" value="C:cytoplasm"/>
    <property type="evidence" value="ECO:0007669"/>
    <property type="project" value="UniProtKB-SubCell"/>
</dbReference>
<comment type="subcellular location">
    <subcellularLocation>
        <location evidence="8">Cytoplasm</location>
    </subcellularLocation>
</comment>
<dbReference type="PROSITE" id="PS51165">
    <property type="entry name" value="THUMP"/>
    <property type="match status" value="1"/>
</dbReference>
<gene>
    <name evidence="8" type="primary">thiI</name>
    <name evidence="10" type="ORF">ACFO9K_00175</name>
</gene>
<comment type="caution">
    <text evidence="10">The sequence shown here is derived from an EMBL/GenBank/DDBJ whole genome shotgun (WGS) entry which is preliminary data.</text>
</comment>
<dbReference type="Gene3D" id="3.30.2130.30">
    <property type="match status" value="1"/>
</dbReference>
<evidence type="ECO:0000256" key="8">
    <source>
        <dbReference type="HAMAP-Rule" id="MF_00021"/>
    </source>
</evidence>
<dbReference type="Proteomes" id="UP001595945">
    <property type="component" value="Unassembled WGS sequence"/>
</dbReference>
<comment type="pathway">
    <text evidence="8">Cofactor biosynthesis; thiamine diphosphate biosynthesis.</text>
</comment>
<dbReference type="InterPro" id="IPR050102">
    <property type="entry name" value="tRNA_sulfurtransferase_ThiI"/>
</dbReference>
<evidence type="ECO:0000256" key="7">
    <source>
        <dbReference type="ARBA" id="ARBA00022977"/>
    </source>
</evidence>
<dbReference type="InterPro" id="IPR014729">
    <property type="entry name" value="Rossmann-like_a/b/a_fold"/>
</dbReference>
<dbReference type="GeneID" id="73046293"/>
<keyword evidence="1 8" id="KW-0963">Cytoplasm</keyword>
<dbReference type="InterPro" id="IPR003720">
    <property type="entry name" value="tRNA_STrfase"/>
</dbReference>
<dbReference type="EMBL" id="JBHSHT010000001">
    <property type="protein sequence ID" value="MFC4822666.1"/>
    <property type="molecule type" value="Genomic_DNA"/>
</dbReference>
<evidence type="ECO:0000256" key="1">
    <source>
        <dbReference type="ARBA" id="ARBA00022490"/>
    </source>
</evidence>
<evidence type="ECO:0000256" key="4">
    <source>
        <dbReference type="ARBA" id="ARBA00022741"/>
    </source>
</evidence>
<dbReference type="GO" id="GO:0034227">
    <property type="term" value="P:tRNA thio-modification"/>
    <property type="evidence" value="ECO:0007669"/>
    <property type="project" value="UniProtKB-UniRule"/>
</dbReference>
<organism evidence="10 11">
    <name type="scientific">Halorussus aquaticus</name>
    <dbReference type="NCBI Taxonomy" id="2953748"/>
    <lineage>
        <taxon>Archaea</taxon>
        <taxon>Methanobacteriati</taxon>
        <taxon>Methanobacteriota</taxon>
        <taxon>Stenosarchaea group</taxon>
        <taxon>Halobacteria</taxon>
        <taxon>Halobacteriales</taxon>
        <taxon>Haladaptataceae</taxon>
        <taxon>Halorussus</taxon>
    </lineage>
</organism>
<sequence length="400" mass="43121">MKPPGADTVLVRHADIGVKSGKVQAEMERRLRDNIEAIVRDRDVDAEVERRWSRILLHADAESVDAATDAAADTFGVRSASPAAVVPAEKGPIVDALAGTAREYADAAARGDEDLGDTFAVRARRAGNADAHPFTSEDLERDGGAAVFEQLPDPEVDLTDPDVTFSVECREDEAFVYTEQRPGPGGLPLGSQAKVIALVSGGIDSPVAAWEVMKRGAPIVPVYLELGDYGGPDHEARAMETVRRLADYAPNFDTRVRKVPAGDVMDLLAAEVGPARMLVYRRFMYRVAEHVARETNATGIVTGEAIGQKSSQTARNLGVTSRAADLPIHRPLLSMDKSNITERARRIGTFRDSTIPAGCNRIAPDYPETNATLEIVENAEPDDLFERAEEAAANATLVDI</sequence>
<dbReference type="GO" id="GO:0000049">
    <property type="term" value="F:tRNA binding"/>
    <property type="evidence" value="ECO:0007669"/>
    <property type="project" value="UniProtKB-UniRule"/>
</dbReference>
<evidence type="ECO:0000256" key="6">
    <source>
        <dbReference type="ARBA" id="ARBA00022884"/>
    </source>
</evidence>
<comment type="catalytic activity">
    <reaction evidence="8">
        <text>[ThiI sulfur-carrier protein]-S-sulfanyl-L-cysteine + a uridine in tRNA + 2 reduced [2Fe-2S]-[ferredoxin] + ATP + H(+) = [ThiI sulfur-carrier protein]-L-cysteine + a 4-thiouridine in tRNA + 2 oxidized [2Fe-2S]-[ferredoxin] + AMP + diphosphate</text>
        <dbReference type="Rhea" id="RHEA:24176"/>
        <dbReference type="Rhea" id="RHEA-COMP:10000"/>
        <dbReference type="Rhea" id="RHEA-COMP:10001"/>
        <dbReference type="Rhea" id="RHEA-COMP:13337"/>
        <dbReference type="Rhea" id="RHEA-COMP:13338"/>
        <dbReference type="Rhea" id="RHEA-COMP:13339"/>
        <dbReference type="Rhea" id="RHEA-COMP:13340"/>
        <dbReference type="ChEBI" id="CHEBI:15378"/>
        <dbReference type="ChEBI" id="CHEBI:29950"/>
        <dbReference type="ChEBI" id="CHEBI:30616"/>
        <dbReference type="ChEBI" id="CHEBI:33019"/>
        <dbReference type="ChEBI" id="CHEBI:33737"/>
        <dbReference type="ChEBI" id="CHEBI:33738"/>
        <dbReference type="ChEBI" id="CHEBI:61963"/>
        <dbReference type="ChEBI" id="CHEBI:65315"/>
        <dbReference type="ChEBI" id="CHEBI:136798"/>
        <dbReference type="ChEBI" id="CHEBI:456215"/>
        <dbReference type="EC" id="2.8.1.4"/>
    </reaction>
</comment>
<reference evidence="10 11" key="1">
    <citation type="journal article" date="2019" name="Int. J. Syst. Evol. Microbiol.">
        <title>The Global Catalogue of Microorganisms (GCM) 10K type strain sequencing project: providing services to taxonomists for standard genome sequencing and annotation.</title>
        <authorList>
            <consortium name="The Broad Institute Genomics Platform"/>
            <consortium name="The Broad Institute Genome Sequencing Center for Infectious Disease"/>
            <person name="Wu L."/>
            <person name="Ma J."/>
        </authorList>
    </citation>
    <scope>NUCLEOTIDE SEQUENCE [LARGE SCALE GENOMIC DNA]</scope>
    <source>
        <strain evidence="10 11">XZYJ18</strain>
    </source>
</reference>
<dbReference type="InterPro" id="IPR004114">
    <property type="entry name" value="THUMP_dom"/>
</dbReference>
<dbReference type="SUPFAM" id="SSF52402">
    <property type="entry name" value="Adenine nucleotide alpha hydrolases-like"/>
    <property type="match status" value="1"/>
</dbReference>
<dbReference type="AlphaFoldDB" id="A0ABD5PXS8"/>
<evidence type="ECO:0000256" key="2">
    <source>
        <dbReference type="ARBA" id="ARBA00022555"/>
    </source>
</evidence>